<reference evidence="1" key="2">
    <citation type="submission" date="2022-09" db="EMBL/GenBank/DDBJ databases">
        <authorList>
            <person name="Cesa-Luna C."/>
            <person name="Girard L."/>
            <person name="Lood C."/>
            <person name="Hofte M."/>
            <person name="De Mot R."/>
        </authorList>
    </citation>
    <scope>NUCLEOTIDE SEQUENCE</scope>
    <source>
        <strain evidence="1">COR51</strain>
    </source>
</reference>
<reference evidence="1" key="1">
    <citation type="journal article" date="2022" name="Microbiol. Spectr.">
        <title>An Nuclear Magnetic Resonance Fingerprint Matching Approach for the Identification and Structural Re-Evaluation of Pseudomonas Lipopeptides.</title>
        <authorList>
            <person name="De Roo V."/>
            <person name="Verleysen Y."/>
            <person name="Kovacs B."/>
            <person name="De Vleeschouwer M."/>
            <person name="Muangkaew P."/>
            <person name="Girard L."/>
            <person name="Hofte M."/>
            <person name="De Mot R."/>
            <person name="Madder A."/>
            <person name="Geudens N."/>
            <person name="Martins J.C."/>
        </authorList>
    </citation>
    <scope>NUCLEOTIDE SEQUENCE</scope>
    <source>
        <strain evidence="1">COR51</strain>
    </source>
</reference>
<dbReference type="Proteomes" id="UP001139994">
    <property type="component" value="Unassembled WGS sequence"/>
</dbReference>
<dbReference type="EMBL" id="JAOSLA010000050">
    <property type="protein sequence ID" value="MCU7240862.1"/>
    <property type="molecule type" value="Genomic_DNA"/>
</dbReference>
<comment type="caution">
    <text evidence="1">The sequence shown here is derived from an EMBL/GenBank/DDBJ whole genome shotgun (WGS) entry which is preliminary data.</text>
</comment>
<sequence>MEGSTDSSRSLIVFNIDHEARKMTTTPQTKEALNLHVYPSHQKKIGKNQVSLSPSRLIVFPQPGIGGRIKFEWRGYLTNTHYREQIFVKPIDPTANLTSQEMSASHITSYKFIKTRFFVLNEKNDEVLYESKQQHFEVILAHNSSSFLAGPIVPDASGSTLDPDKGDIRGVRVDVPYKGMTLEDNCLLFASIYLGENRMDNFVLGTQADQDAVDNGGFSFWLDRTRLKKHPDKKLVLEYQVATATDSKASCTSEFKLIVPHS</sequence>
<keyword evidence="2" id="KW-1185">Reference proteome</keyword>
<protein>
    <submittedName>
        <fullName evidence="1">Uncharacterized protein</fullName>
    </submittedName>
</protein>
<evidence type="ECO:0000313" key="2">
    <source>
        <dbReference type="Proteomes" id="UP001139994"/>
    </source>
</evidence>
<proteinExistence type="predicted"/>
<reference evidence="1" key="3">
    <citation type="journal article" date="2023" name="mSystems">
        <title>Charting the Lipopeptidome of Nonpathogenic Pseudomonas.</title>
        <authorList>
            <person name="Cesa-Luna C."/>
            <person name="Geudens N."/>
            <person name="Girard L."/>
            <person name="De Roo V."/>
            <person name="Maklad H.R."/>
            <person name="Martins J.C."/>
            <person name="Hofte M."/>
            <person name="De Mot R."/>
        </authorList>
    </citation>
    <scope>NUCLEOTIDE SEQUENCE</scope>
    <source>
        <strain evidence="1">COR51</strain>
    </source>
</reference>
<evidence type="ECO:0000313" key="1">
    <source>
        <dbReference type="EMBL" id="MCU7240862.1"/>
    </source>
</evidence>
<name>A0ABT2VH65_9PSED</name>
<accession>A0ABT2VH65</accession>
<dbReference type="RefSeq" id="WP_156329582.1">
    <property type="nucleotide sequence ID" value="NZ_JAOSLA010000050.1"/>
</dbReference>
<organism evidence="1 2">
    <name type="scientific">Pseudomonas peradeniyensis</name>
    <dbReference type="NCBI Taxonomy" id="2745488"/>
    <lineage>
        <taxon>Bacteria</taxon>
        <taxon>Pseudomonadati</taxon>
        <taxon>Pseudomonadota</taxon>
        <taxon>Gammaproteobacteria</taxon>
        <taxon>Pseudomonadales</taxon>
        <taxon>Pseudomonadaceae</taxon>
        <taxon>Pseudomonas</taxon>
    </lineage>
</organism>
<gene>
    <name evidence="1" type="ORF">OC929_22705</name>
</gene>